<dbReference type="InterPro" id="IPR011701">
    <property type="entry name" value="MFS"/>
</dbReference>
<accession>A0A6V7H8K2</accession>
<sequence>ILLGWAGDRAWVNASIVYAVCMALCGAVTALIPMVVGSYYALCAISGAFGLFIGANYSLTSIILVELITLERFTNAYGLLLLVQGVANLMGPPLAGWLYDITGTYDLSFYLAGLFIALSGVLLLAMPLISLYRRCLNGSRKEEIDKDFANVNRV</sequence>
<dbReference type="PANTHER" id="PTHR11360:SF260">
    <property type="entry name" value="MFS DOMAIN-CONTAINING PROTEIN"/>
    <property type="match status" value="1"/>
</dbReference>
<proteinExistence type="predicted"/>
<gene>
    <name evidence="2" type="ORF">MHI_LOCUS454596</name>
</gene>
<comment type="caution">
    <text evidence="2">The sequence shown here is derived from an EMBL/GenBank/DDBJ whole genome shotgun (WGS) entry which is preliminary data.</text>
</comment>
<dbReference type="InterPro" id="IPR050327">
    <property type="entry name" value="Proton-linked_MCT"/>
</dbReference>
<dbReference type="Pfam" id="PF07690">
    <property type="entry name" value="MFS_1"/>
    <property type="match status" value="1"/>
</dbReference>
<evidence type="ECO:0000313" key="2">
    <source>
        <dbReference type="EMBL" id="CAD1474200.1"/>
    </source>
</evidence>
<organism evidence="2 3">
    <name type="scientific">Heterotrigona itama</name>
    <dbReference type="NCBI Taxonomy" id="395501"/>
    <lineage>
        <taxon>Eukaryota</taxon>
        <taxon>Metazoa</taxon>
        <taxon>Ecdysozoa</taxon>
        <taxon>Arthropoda</taxon>
        <taxon>Hexapoda</taxon>
        <taxon>Insecta</taxon>
        <taxon>Pterygota</taxon>
        <taxon>Neoptera</taxon>
        <taxon>Endopterygota</taxon>
        <taxon>Hymenoptera</taxon>
        <taxon>Apocrita</taxon>
        <taxon>Aculeata</taxon>
        <taxon>Apoidea</taxon>
        <taxon>Anthophila</taxon>
        <taxon>Apidae</taxon>
        <taxon>Heterotrigona</taxon>
    </lineage>
</organism>
<feature type="transmembrane region" description="Helical" evidence="1">
    <location>
        <begin position="12"/>
        <end position="33"/>
    </location>
</feature>
<dbReference type="OrthoDB" id="410267at2759"/>
<evidence type="ECO:0000313" key="3">
    <source>
        <dbReference type="Proteomes" id="UP000752696"/>
    </source>
</evidence>
<keyword evidence="1" id="KW-0472">Membrane</keyword>
<feature type="transmembrane region" description="Helical" evidence="1">
    <location>
        <begin position="39"/>
        <end position="65"/>
    </location>
</feature>
<dbReference type="Gene3D" id="1.20.1250.20">
    <property type="entry name" value="MFS general substrate transporter like domains"/>
    <property type="match status" value="1"/>
</dbReference>
<feature type="non-terminal residue" evidence="2">
    <location>
        <position position="1"/>
    </location>
</feature>
<dbReference type="Proteomes" id="UP000752696">
    <property type="component" value="Unassembled WGS sequence"/>
</dbReference>
<keyword evidence="1" id="KW-0812">Transmembrane</keyword>
<keyword evidence="1" id="KW-1133">Transmembrane helix</keyword>
<dbReference type="InterPro" id="IPR036259">
    <property type="entry name" value="MFS_trans_sf"/>
</dbReference>
<feature type="transmembrane region" description="Helical" evidence="1">
    <location>
        <begin position="77"/>
        <end position="95"/>
    </location>
</feature>
<dbReference type="EMBL" id="CAJDYZ010007276">
    <property type="protein sequence ID" value="CAD1474200.1"/>
    <property type="molecule type" value="Genomic_DNA"/>
</dbReference>
<name>A0A6V7H8K2_9HYME</name>
<keyword evidence="3" id="KW-1185">Reference proteome</keyword>
<dbReference type="PANTHER" id="PTHR11360">
    <property type="entry name" value="MONOCARBOXYLATE TRANSPORTER"/>
    <property type="match status" value="1"/>
</dbReference>
<protein>
    <recommendedName>
        <fullName evidence="4">Major facilitator superfamily (MFS) profile domain-containing protein</fullName>
    </recommendedName>
</protein>
<dbReference type="AlphaFoldDB" id="A0A6V7H8K2"/>
<feature type="transmembrane region" description="Helical" evidence="1">
    <location>
        <begin position="107"/>
        <end position="132"/>
    </location>
</feature>
<evidence type="ECO:0008006" key="4">
    <source>
        <dbReference type="Google" id="ProtNLM"/>
    </source>
</evidence>
<reference evidence="2" key="1">
    <citation type="submission" date="2020-07" db="EMBL/GenBank/DDBJ databases">
        <authorList>
            <person name="Nazaruddin N."/>
        </authorList>
    </citation>
    <scope>NUCLEOTIDE SEQUENCE</scope>
</reference>
<dbReference type="GO" id="GO:0008028">
    <property type="term" value="F:monocarboxylic acid transmembrane transporter activity"/>
    <property type="evidence" value="ECO:0007669"/>
    <property type="project" value="TreeGrafter"/>
</dbReference>
<evidence type="ECO:0000256" key="1">
    <source>
        <dbReference type="SAM" id="Phobius"/>
    </source>
</evidence>
<dbReference type="SUPFAM" id="SSF103473">
    <property type="entry name" value="MFS general substrate transporter"/>
    <property type="match status" value="1"/>
</dbReference>